<evidence type="ECO:0000256" key="1">
    <source>
        <dbReference type="ARBA" id="ARBA00004141"/>
    </source>
</evidence>
<dbReference type="InterPro" id="IPR003689">
    <property type="entry name" value="ZIP"/>
</dbReference>
<dbReference type="InParanoid" id="A0A1V9Y123"/>
<evidence type="ECO:0000256" key="3">
    <source>
        <dbReference type="ARBA" id="ARBA00022989"/>
    </source>
</evidence>
<dbReference type="GO" id="GO:0005886">
    <property type="term" value="C:plasma membrane"/>
    <property type="evidence" value="ECO:0007669"/>
    <property type="project" value="TreeGrafter"/>
</dbReference>
<feature type="transmembrane region" description="Helical" evidence="6">
    <location>
        <begin position="157"/>
        <end position="178"/>
    </location>
</feature>
<sequence length="308" mass="32761">MGHDHSHSRGAPNDLGPVPVPNYGSIHREELEEAGGQTNGEVGGTLRANEPLRHALEVVTVAQDDIEKNRVRISNDVAFGVRANVVQPGHAGDGFSGCGEASTLPLSSSFRDKVRKNSMNKPIGTDPSNLNATVSDSDDEDRMTTVSMHGDPGSHSAFRAIVMVFALSLHSIFEGMAIGLQATTQQVVQLFGAIVVHKCVIAVTLGTNLVSSSTRLTHCTIFSCLAVFASMAPIGIGIAIGLDNAPEMVNGVLQCVAAGTFVYITFFEVLPHELNSKHTEGSRIFKIFMLLSGISLIIGIMILFPDQD</sequence>
<evidence type="ECO:0000256" key="5">
    <source>
        <dbReference type="SAM" id="MobiDB-lite"/>
    </source>
</evidence>
<evidence type="ECO:0000313" key="8">
    <source>
        <dbReference type="Proteomes" id="UP000192247"/>
    </source>
</evidence>
<keyword evidence="2 6" id="KW-0812">Transmembrane</keyword>
<dbReference type="STRING" id="418985.A0A1V9Y123"/>
<feature type="transmembrane region" description="Helical" evidence="6">
    <location>
        <begin position="248"/>
        <end position="266"/>
    </location>
</feature>
<comment type="caution">
    <text evidence="7">The sequence shown here is derived from an EMBL/GenBank/DDBJ whole genome shotgun (WGS) entry which is preliminary data.</text>
</comment>
<comment type="subcellular location">
    <subcellularLocation>
        <location evidence="1">Membrane</location>
        <topology evidence="1">Multi-pass membrane protein</topology>
    </subcellularLocation>
</comment>
<dbReference type="GO" id="GO:0005385">
    <property type="term" value="F:zinc ion transmembrane transporter activity"/>
    <property type="evidence" value="ECO:0007669"/>
    <property type="project" value="TreeGrafter"/>
</dbReference>
<accession>A0A1V9Y123</accession>
<proteinExistence type="predicted"/>
<evidence type="ECO:0000256" key="4">
    <source>
        <dbReference type="ARBA" id="ARBA00023136"/>
    </source>
</evidence>
<evidence type="ECO:0000256" key="2">
    <source>
        <dbReference type="ARBA" id="ARBA00022692"/>
    </source>
</evidence>
<gene>
    <name evidence="7" type="ORF">BIW11_05738</name>
</gene>
<dbReference type="OrthoDB" id="448280at2759"/>
<reference evidence="7 8" key="1">
    <citation type="journal article" date="2017" name="Gigascience">
        <title>Draft genome of the honey bee ectoparasitic mite, Tropilaelaps mercedesae, is shaped by the parasitic life history.</title>
        <authorList>
            <person name="Dong X."/>
            <person name="Armstrong S.D."/>
            <person name="Xia D."/>
            <person name="Makepeace B.L."/>
            <person name="Darby A.C."/>
            <person name="Kadowaki T."/>
        </authorList>
    </citation>
    <scope>NUCLEOTIDE SEQUENCE [LARGE SCALE GENOMIC DNA]</scope>
    <source>
        <strain evidence="7">Wuxi-XJTLU</strain>
    </source>
</reference>
<organism evidence="7 8">
    <name type="scientific">Tropilaelaps mercedesae</name>
    <dbReference type="NCBI Taxonomy" id="418985"/>
    <lineage>
        <taxon>Eukaryota</taxon>
        <taxon>Metazoa</taxon>
        <taxon>Ecdysozoa</taxon>
        <taxon>Arthropoda</taxon>
        <taxon>Chelicerata</taxon>
        <taxon>Arachnida</taxon>
        <taxon>Acari</taxon>
        <taxon>Parasitiformes</taxon>
        <taxon>Mesostigmata</taxon>
        <taxon>Gamasina</taxon>
        <taxon>Dermanyssoidea</taxon>
        <taxon>Laelapidae</taxon>
        <taxon>Tropilaelaps</taxon>
    </lineage>
</organism>
<dbReference type="PANTHER" id="PTHR11040">
    <property type="entry name" value="ZINC/IRON TRANSPORTER"/>
    <property type="match status" value="1"/>
</dbReference>
<feature type="transmembrane region" description="Helical" evidence="6">
    <location>
        <begin position="287"/>
        <end position="304"/>
    </location>
</feature>
<feature type="transmembrane region" description="Helical" evidence="6">
    <location>
        <begin position="190"/>
        <end position="210"/>
    </location>
</feature>
<evidence type="ECO:0000256" key="6">
    <source>
        <dbReference type="SAM" id="Phobius"/>
    </source>
</evidence>
<dbReference type="AlphaFoldDB" id="A0A1V9Y123"/>
<keyword evidence="8" id="KW-1185">Reference proteome</keyword>
<dbReference type="Proteomes" id="UP000192247">
    <property type="component" value="Unassembled WGS sequence"/>
</dbReference>
<keyword evidence="4 6" id="KW-0472">Membrane</keyword>
<evidence type="ECO:0000313" key="7">
    <source>
        <dbReference type="EMBL" id="OQR79436.1"/>
    </source>
</evidence>
<keyword evidence="3 6" id="KW-1133">Transmembrane helix</keyword>
<feature type="transmembrane region" description="Helical" evidence="6">
    <location>
        <begin position="222"/>
        <end position="242"/>
    </location>
</feature>
<feature type="compositionally biased region" description="Polar residues" evidence="5">
    <location>
        <begin position="126"/>
        <end position="135"/>
    </location>
</feature>
<name>A0A1V9Y123_9ACAR</name>
<protein>
    <submittedName>
        <fullName evidence="7">Zinc transporter ZIP1-like</fullName>
    </submittedName>
</protein>
<dbReference type="Pfam" id="PF02535">
    <property type="entry name" value="Zip"/>
    <property type="match status" value="1"/>
</dbReference>
<feature type="region of interest" description="Disordered" evidence="5">
    <location>
        <begin position="1"/>
        <end position="23"/>
    </location>
</feature>
<feature type="region of interest" description="Disordered" evidence="5">
    <location>
        <begin position="118"/>
        <end position="144"/>
    </location>
</feature>
<dbReference type="PANTHER" id="PTHR11040:SF140">
    <property type="entry name" value="ZRT (ZRT), IRT- (IRT-) LIKE PROTEIN TRANSPORTER"/>
    <property type="match status" value="1"/>
</dbReference>
<dbReference type="FunCoup" id="A0A1V9Y123">
    <property type="interactions" value="254"/>
</dbReference>
<dbReference type="EMBL" id="MNPL01001115">
    <property type="protein sequence ID" value="OQR79436.1"/>
    <property type="molecule type" value="Genomic_DNA"/>
</dbReference>